<reference evidence="1" key="1">
    <citation type="submission" date="2015-05" db="EMBL/GenBank/DDBJ databases">
        <title>Permanent draft genome of Rhodopirellula islandicus K833.</title>
        <authorList>
            <person name="Kizina J."/>
            <person name="Richter M."/>
            <person name="Glockner F.O."/>
            <person name="Harder J."/>
        </authorList>
    </citation>
    <scope>NUCLEOTIDE SEQUENCE [LARGE SCALE GENOMIC DNA]</scope>
    <source>
        <strain evidence="1">K833</strain>
    </source>
</reference>
<name>A0A0J1B318_RHOIS</name>
<dbReference type="AlphaFoldDB" id="A0A0J1B318"/>
<dbReference type="Gene3D" id="1.25.40.10">
    <property type="entry name" value="Tetratricopeptide repeat domain"/>
    <property type="match status" value="1"/>
</dbReference>
<dbReference type="STRING" id="595434.RISK_006741"/>
<accession>A0A0J1B318</accession>
<organism evidence="1 2">
    <name type="scientific">Rhodopirellula islandica</name>
    <dbReference type="NCBI Taxonomy" id="595434"/>
    <lineage>
        <taxon>Bacteria</taxon>
        <taxon>Pseudomonadati</taxon>
        <taxon>Planctomycetota</taxon>
        <taxon>Planctomycetia</taxon>
        <taxon>Pirellulales</taxon>
        <taxon>Pirellulaceae</taxon>
        <taxon>Rhodopirellula</taxon>
    </lineage>
</organism>
<dbReference type="OrthoDB" id="271653at2"/>
<dbReference type="InterPro" id="IPR011990">
    <property type="entry name" value="TPR-like_helical_dom_sf"/>
</dbReference>
<keyword evidence="2" id="KW-1185">Reference proteome</keyword>
<protein>
    <submittedName>
        <fullName evidence="1">Tetratricopeptide repeat family protein</fullName>
    </submittedName>
</protein>
<comment type="caution">
    <text evidence="1">The sequence shown here is derived from an EMBL/GenBank/DDBJ whole genome shotgun (WGS) entry which is preliminary data.</text>
</comment>
<evidence type="ECO:0000313" key="2">
    <source>
        <dbReference type="Proteomes" id="UP000036367"/>
    </source>
</evidence>
<dbReference type="SUPFAM" id="SSF48452">
    <property type="entry name" value="TPR-like"/>
    <property type="match status" value="1"/>
</dbReference>
<dbReference type="Proteomes" id="UP000036367">
    <property type="component" value="Unassembled WGS sequence"/>
</dbReference>
<gene>
    <name evidence="1" type="ORF">RISK_006741</name>
</gene>
<proteinExistence type="predicted"/>
<sequence>MKKISEETLQCAWLAHLSGASDQVIQLLASDNVLAQTHDEVEPAVLLGLALHEVGRTLEAADAIEKASLLGPIPDEARITLASCYAQLRRIDLARELYLELALSRRLEADLMLKVAAGLAAIDSPQLAMKVCEWITEKDDSVGQAYYDMGVYSARCGNALYISEALTRRALQLDTGNFHYRVGLAALLIQLQRDGEALEIALTFTVDQLQHATCFSCLQRIADLLNRHQHTDLAVACQAQSDVLRAKRDTNPIH</sequence>
<evidence type="ECO:0000313" key="1">
    <source>
        <dbReference type="EMBL" id="KLU01172.1"/>
    </source>
</evidence>
<dbReference type="EMBL" id="LECT01000055">
    <property type="protein sequence ID" value="KLU01172.1"/>
    <property type="molecule type" value="Genomic_DNA"/>
</dbReference>
<dbReference type="PATRIC" id="fig|595434.4.peg.6417"/>
<dbReference type="RefSeq" id="WP_047817501.1">
    <property type="nucleotide sequence ID" value="NZ_LECT01000055.1"/>
</dbReference>